<dbReference type="InterPro" id="IPR041642">
    <property type="entry name" value="KstR_C"/>
</dbReference>
<keyword evidence="6" id="KW-1185">Reference proteome</keyword>
<dbReference type="Proteomes" id="UP001550535">
    <property type="component" value="Unassembled WGS sequence"/>
</dbReference>
<dbReference type="Pfam" id="PF17925">
    <property type="entry name" value="TetR_C_20"/>
    <property type="match status" value="1"/>
</dbReference>
<name>A0ABV2XBA1_9NOCA</name>
<evidence type="ECO:0000256" key="1">
    <source>
        <dbReference type="ARBA" id="ARBA00023125"/>
    </source>
</evidence>
<gene>
    <name evidence="5" type="ORF">ABZ507_15340</name>
</gene>
<comment type="caution">
    <text evidence="5">The sequence shown here is derived from an EMBL/GenBank/DDBJ whole genome shotgun (WGS) entry which is preliminary data.</text>
</comment>
<evidence type="ECO:0000256" key="2">
    <source>
        <dbReference type="PROSITE-ProRule" id="PRU00335"/>
    </source>
</evidence>
<proteinExistence type="predicted"/>
<sequence>MARADEGYSAAKIIDVVLSMVESDGYDAVQLRAVARDAHVSLATVYKRYTTRDDLLLAAVERWMATNTYATPAPPIEGETLTDGLIRLLRYVFEPWERHPRMLEAYYRARSSPGGRRLDAQGFDAVLPAASALLAGADPDYIADIALVLTNMVYALIGRFANADLGIAEILPALERTVHRLTANNEPLAAAAEWAPTGRPSFPWGASLVSPFSPGPPEEDRSADPSAAPDEPPA</sequence>
<dbReference type="Gene3D" id="1.10.357.10">
    <property type="entry name" value="Tetracycline Repressor, domain 2"/>
    <property type="match status" value="1"/>
</dbReference>
<dbReference type="Pfam" id="PF00440">
    <property type="entry name" value="TetR_N"/>
    <property type="match status" value="1"/>
</dbReference>
<dbReference type="EMBL" id="JBEYBR010000035">
    <property type="protein sequence ID" value="MEU2123183.1"/>
    <property type="molecule type" value="Genomic_DNA"/>
</dbReference>
<accession>A0ABV2XBA1</accession>
<dbReference type="PROSITE" id="PS50977">
    <property type="entry name" value="HTH_TETR_2"/>
    <property type="match status" value="1"/>
</dbReference>
<dbReference type="InterPro" id="IPR009057">
    <property type="entry name" value="Homeodomain-like_sf"/>
</dbReference>
<evidence type="ECO:0000256" key="3">
    <source>
        <dbReference type="SAM" id="MobiDB-lite"/>
    </source>
</evidence>
<feature type="region of interest" description="Disordered" evidence="3">
    <location>
        <begin position="205"/>
        <end position="234"/>
    </location>
</feature>
<reference evidence="5 6" key="1">
    <citation type="submission" date="2024-06" db="EMBL/GenBank/DDBJ databases">
        <title>The Natural Products Discovery Center: Release of the First 8490 Sequenced Strains for Exploring Actinobacteria Biosynthetic Diversity.</title>
        <authorList>
            <person name="Kalkreuter E."/>
            <person name="Kautsar S.A."/>
            <person name="Yang D."/>
            <person name="Bader C.D."/>
            <person name="Teijaro C.N."/>
            <person name="Fluegel L."/>
            <person name="Davis C.M."/>
            <person name="Simpson J.R."/>
            <person name="Lauterbach L."/>
            <person name="Steele A.D."/>
            <person name="Gui C."/>
            <person name="Meng S."/>
            <person name="Li G."/>
            <person name="Viehrig K."/>
            <person name="Ye F."/>
            <person name="Su P."/>
            <person name="Kiefer A.F."/>
            <person name="Nichols A."/>
            <person name="Cepeda A.J."/>
            <person name="Yan W."/>
            <person name="Fan B."/>
            <person name="Jiang Y."/>
            <person name="Adhikari A."/>
            <person name="Zheng C.-J."/>
            <person name="Schuster L."/>
            <person name="Cowan T.M."/>
            <person name="Smanski M.J."/>
            <person name="Chevrette M.G."/>
            <person name="De Carvalho L.P.S."/>
            <person name="Shen B."/>
        </authorList>
    </citation>
    <scope>NUCLEOTIDE SEQUENCE [LARGE SCALE GENOMIC DNA]</scope>
    <source>
        <strain evidence="5 6">NPDC019434</strain>
    </source>
</reference>
<dbReference type="InterPro" id="IPR001647">
    <property type="entry name" value="HTH_TetR"/>
</dbReference>
<dbReference type="InterPro" id="IPR050109">
    <property type="entry name" value="HTH-type_TetR-like_transc_reg"/>
</dbReference>
<evidence type="ECO:0000313" key="5">
    <source>
        <dbReference type="EMBL" id="MEU2123183.1"/>
    </source>
</evidence>
<dbReference type="SUPFAM" id="SSF46689">
    <property type="entry name" value="Homeodomain-like"/>
    <property type="match status" value="1"/>
</dbReference>
<evidence type="ECO:0000313" key="6">
    <source>
        <dbReference type="Proteomes" id="UP001550535"/>
    </source>
</evidence>
<dbReference type="RefSeq" id="WP_063917729.1">
    <property type="nucleotide sequence ID" value="NZ_JBEYBM010000034.1"/>
</dbReference>
<dbReference type="PANTHER" id="PTHR30055:SF242">
    <property type="entry name" value="HTH-TYPE TRANSCRIPTIONAL REPRESSOR KSTR"/>
    <property type="match status" value="1"/>
</dbReference>
<organism evidence="5 6">
    <name type="scientific">Nocardia niwae</name>
    <dbReference type="NCBI Taxonomy" id="626084"/>
    <lineage>
        <taxon>Bacteria</taxon>
        <taxon>Bacillati</taxon>
        <taxon>Actinomycetota</taxon>
        <taxon>Actinomycetes</taxon>
        <taxon>Mycobacteriales</taxon>
        <taxon>Nocardiaceae</taxon>
        <taxon>Nocardia</taxon>
    </lineage>
</organism>
<evidence type="ECO:0000259" key="4">
    <source>
        <dbReference type="PROSITE" id="PS50977"/>
    </source>
</evidence>
<feature type="compositionally biased region" description="Low complexity" evidence="3">
    <location>
        <begin position="224"/>
        <end position="234"/>
    </location>
</feature>
<protein>
    <submittedName>
        <fullName evidence="5">TetR family transcriptional regulator</fullName>
    </submittedName>
</protein>
<feature type="domain" description="HTH tetR-type" evidence="4">
    <location>
        <begin position="7"/>
        <end position="67"/>
    </location>
</feature>
<feature type="DNA-binding region" description="H-T-H motif" evidence="2">
    <location>
        <begin position="30"/>
        <end position="49"/>
    </location>
</feature>
<keyword evidence="1 2" id="KW-0238">DNA-binding</keyword>
<dbReference type="PANTHER" id="PTHR30055">
    <property type="entry name" value="HTH-TYPE TRANSCRIPTIONAL REGULATOR RUTR"/>
    <property type="match status" value="1"/>
</dbReference>